<gene>
    <name evidence="5" type="primary">ydfH_10</name>
    <name evidence="5" type="ORF">PEV8663_04531</name>
</gene>
<dbReference type="SMART" id="SM00895">
    <property type="entry name" value="FCD"/>
    <property type="match status" value="1"/>
</dbReference>
<name>A0A238L5S3_9RHOB</name>
<keyword evidence="6" id="KW-1185">Reference proteome</keyword>
<evidence type="ECO:0000313" key="5">
    <source>
        <dbReference type="EMBL" id="SMX50190.1"/>
    </source>
</evidence>
<reference evidence="5 6" key="1">
    <citation type="submission" date="2017-05" db="EMBL/GenBank/DDBJ databases">
        <authorList>
            <person name="Song R."/>
            <person name="Chenine A.L."/>
            <person name="Ruprecht R.M."/>
        </authorList>
    </citation>
    <scope>NUCLEOTIDE SEQUENCE [LARGE SCALE GENOMIC DNA]</scope>
    <source>
        <strain evidence="5 6">CECT 8663</strain>
    </source>
</reference>
<evidence type="ECO:0000256" key="2">
    <source>
        <dbReference type="ARBA" id="ARBA00023125"/>
    </source>
</evidence>
<dbReference type="InterPro" id="IPR036388">
    <property type="entry name" value="WH-like_DNA-bd_sf"/>
</dbReference>
<dbReference type="SUPFAM" id="SSF48008">
    <property type="entry name" value="GntR ligand-binding domain-like"/>
    <property type="match status" value="1"/>
</dbReference>
<keyword evidence="3" id="KW-0804">Transcription</keyword>
<dbReference type="InterPro" id="IPR008920">
    <property type="entry name" value="TF_FadR/GntR_C"/>
</dbReference>
<dbReference type="Pfam" id="PF00392">
    <property type="entry name" value="GntR"/>
    <property type="match status" value="1"/>
</dbReference>
<evidence type="ECO:0000313" key="6">
    <source>
        <dbReference type="Proteomes" id="UP000220836"/>
    </source>
</evidence>
<dbReference type="AlphaFoldDB" id="A0A238L5S3"/>
<accession>A0A238L5S3</accession>
<dbReference type="Gene3D" id="1.10.10.10">
    <property type="entry name" value="Winged helix-like DNA-binding domain superfamily/Winged helix DNA-binding domain"/>
    <property type="match status" value="1"/>
</dbReference>
<dbReference type="SMART" id="SM00345">
    <property type="entry name" value="HTH_GNTR"/>
    <property type="match status" value="1"/>
</dbReference>
<dbReference type="Pfam" id="PF07729">
    <property type="entry name" value="FCD"/>
    <property type="match status" value="1"/>
</dbReference>
<dbReference type="Proteomes" id="UP000220836">
    <property type="component" value="Unassembled WGS sequence"/>
</dbReference>
<dbReference type="InterPro" id="IPR000524">
    <property type="entry name" value="Tscrpt_reg_HTH_GntR"/>
</dbReference>
<dbReference type="PROSITE" id="PS50949">
    <property type="entry name" value="HTH_GNTR"/>
    <property type="match status" value="1"/>
</dbReference>
<dbReference type="InterPro" id="IPR011711">
    <property type="entry name" value="GntR_C"/>
</dbReference>
<dbReference type="OrthoDB" id="7618373at2"/>
<evidence type="ECO:0000259" key="4">
    <source>
        <dbReference type="PROSITE" id="PS50949"/>
    </source>
</evidence>
<dbReference type="SUPFAM" id="SSF46785">
    <property type="entry name" value="Winged helix' DNA-binding domain"/>
    <property type="match status" value="1"/>
</dbReference>
<dbReference type="Gene3D" id="1.20.120.530">
    <property type="entry name" value="GntR ligand-binding domain-like"/>
    <property type="match status" value="1"/>
</dbReference>
<dbReference type="EMBL" id="FXYH01000027">
    <property type="protein sequence ID" value="SMX50190.1"/>
    <property type="molecule type" value="Genomic_DNA"/>
</dbReference>
<feature type="domain" description="HTH gntR-type" evidence="4">
    <location>
        <begin position="12"/>
        <end position="79"/>
    </location>
</feature>
<evidence type="ECO:0000256" key="3">
    <source>
        <dbReference type="ARBA" id="ARBA00023163"/>
    </source>
</evidence>
<keyword evidence="1" id="KW-0805">Transcription regulation</keyword>
<dbReference type="PANTHER" id="PTHR43537:SF53">
    <property type="entry name" value="HTH-TYPE TRANSCRIPTIONAL REPRESSOR NANR"/>
    <property type="match status" value="1"/>
</dbReference>
<dbReference type="GO" id="GO:0003677">
    <property type="term" value="F:DNA binding"/>
    <property type="evidence" value="ECO:0007669"/>
    <property type="project" value="UniProtKB-KW"/>
</dbReference>
<dbReference type="CDD" id="cd07377">
    <property type="entry name" value="WHTH_GntR"/>
    <property type="match status" value="1"/>
</dbReference>
<organism evidence="5 6">
    <name type="scientific">Pelagimonas varians</name>
    <dbReference type="NCBI Taxonomy" id="696760"/>
    <lineage>
        <taxon>Bacteria</taxon>
        <taxon>Pseudomonadati</taxon>
        <taxon>Pseudomonadota</taxon>
        <taxon>Alphaproteobacteria</taxon>
        <taxon>Rhodobacterales</taxon>
        <taxon>Roseobacteraceae</taxon>
        <taxon>Pelagimonas</taxon>
    </lineage>
</organism>
<protein>
    <submittedName>
        <fullName evidence="5">Putative HTH-type transcriptional regulator YdfH</fullName>
    </submittedName>
</protein>
<dbReference type="InterPro" id="IPR036390">
    <property type="entry name" value="WH_DNA-bd_sf"/>
</dbReference>
<dbReference type="PANTHER" id="PTHR43537">
    <property type="entry name" value="TRANSCRIPTIONAL REGULATOR, GNTR FAMILY"/>
    <property type="match status" value="1"/>
</dbReference>
<dbReference type="GO" id="GO:0003700">
    <property type="term" value="F:DNA-binding transcription factor activity"/>
    <property type="evidence" value="ECO:0007669"/>
    <property type="project" value="InterPro"/>
</dbReference>
<keyword evidence="2" id="KW-0238">DNA-binding</keyword>
<proteinExistence type="predicted"/>
<dbReference type="RefSeq" id="WP_097806939.1">
    <property type="nucleotide sequence ID" value="NZ_FXYH01000027.1"/>
</dbReference>
<evidence type="ECO:0000256" key="1">
    <source>
        <dbReference type="ARBA" id="ARBA00023015"/>
    </source>
</evidence>
<sequence>MSAMPISTPKPQDVTQKVADALALAIHEHRLAPGTKLGEDEIGEIYNVSRTVVRAALQSLAHVQLVEIQRNKGAFVASPTPREAREVFEARALLEPRTARSAASRATPHDIEILKDHIAQEHAAMDAGDNGRALNLSGRFHIELARIADQDTIGRFIETLIARSSLVIALYWRRESALCESHAHHALVQSIADGDEQNAEELMRSHLVDLNSALDLRDRPVQAQNLRELLQTTAE</sequence>